<dbReference type="Proteomes" id="UP001501532">
    <property type="component" value="Unassembled WGS sequence"/>
</dbReference>
<dbReference type="EMBL" id="BAAAUF010000020">
    <property type="protein sequence ID" value="GAA3045674.1"/>
    <property type="molecule type" value="Genomic_DNA"/>
</dbReference>
<keyword evidence="2" id="KW-1185">Reference proteome</keyword>
<evidence type="ECO:0000313" key="2">
    <source>
        <dbReference type="Proteomes" id="UP001501532"/>
    </source>
</evidence>
<proteinExistence type="predicted"/>
<reference evidence="2" key="1">
    <citation type="journal article" date="2019" name="Int. J. Syst. Evol. Microbiol.">
        <title>The Global Catalogue of Microorganisms (GCM) 10K type strain sequencing project: providing services to taxonomists for standard genome sequencing and annotation.</title>
        <authorList>
            <consortium name="The Broad Institute Genomics Platform"/>
            <consortium name="The Broad Institute Genome Sequencing Center for Infectious Disease"/>
            <person name="Wu L."/>
            <person name="Ma J."/>
        </authorList>
    </citation>
    <scope>NUCLEOTIDE SEQUENCE [LARGE SCALE GENOMIC DNA]</scope>
    <source>
        <strain evidence="2">JCM 9091</strain>
    </source>
</reference>
<name>A0ABP6LID9_9ACTN</name>
<gene>
    <name evidence="1" type="ORF">GCM10010448_30720</name>
</gene>
<evidence type="ECO:0000313" key="1">
    <source>
        <dbReference type="EMBL" id="GAA3045674.1"/>
    </source>
</evidence>
<sequence>MPATRRFGRVTDGLIPLRYGQTPRLERAEHLLGHGATMEAAAREVVFEDARMLRRLRRRPGPAGSRRS</sequence>
<protein>
    <submittedName>
        <fullName evidence="1">Uncharacterized protein</fullName>
    </submittedName>
</protein>
<organism evidence="1 2">
    <name type="scientific">Streptomyces glomeratus</name>
    <dbReference type="NCBI Taxonomy" id="284452"/>
    <lineage>
        <taxon>Bacteria</taxon>
        <taxon>Bacillati</taxon>
        <taxon>Actinomycetota</taxon>
        <taxon>Actinomycetes</taxon>
        <taxon>Kitasatosporales</taxon>
        <taxon>Streptomycetaceae</taxon>
        <taxon>Streptomyces</taxon>
    </lineage>
</organism>
<accession>A0ABP6LID9</accession>
<comment type="caution">
    <text evidence="1">The sequence shown here is derived from an EMBL/GenBank/DDBJ whole genome shotgun (WGS) entry which is preliminary data.</text>
</comment>